<feature type="coiled-coil region" evidence="6">
    <location>
        <begin position="262"/>
        <end position="445"/>
    </location>
</feature>
<reference evidence="10" key="1">
    <citation type="submission" date="2016-04" db="EMBL/GenBank/DDBJ databases">
        <authorList>
            <person name="Evans L.H."/>
            <person name="Alamgir A."/>
            <person name="Owens N."/>
            <person name="Weber N.D."/>
            <person name="Virtaneva K."/>
            <person name="Barbian K."/>
            <person name="Babar A."/>
            <person name="Rosenke K."/>
        </authorList>
    </citation>
    <scope>NUCLEOTIDE SEQUENCE</scope>
    <source>
        <strain evidence="10">86</strain>
    </source>
</reference>
<feature type="domain" description="ABC3 transporter permease C-terminal" evidence="8">
    <location>
        <begin position="824"/>
        <end position="933"/>
    </location>
</feature>
<feature type="transmembrane region" description="Helical" evidence="7">
    <location>
        <begin position="821"/>
        <end position="841"/>
    </location>
</feature>
<evidence type="ECO:0000256" key="3">
    <source>
        <dbReference type="ARBA" id="ARBA00022692"/>
    </source>
</evidence>
<accession>A0A212JJI7</accession>
<dbReference type="InterPro" id="IPR038766">
    <property type="entry name" value="Membrane_comp_ABC_pdt"/>
</dbReference>
<feature type="domain" description="MacB-like periplasmic core" evidence="9">
    <location>
        <begin position="30"/>
        <end position="235"/>
    </location>
</feature>
<evidence type="ECO:0000256" key="1">
    <source>
        <dbReference type="ARBA" id="ARBA00004651"/>
    </source>
</evidence>
<keyword evidence="2" id="KW-1003">Cell membrane</keyword>
<feature type="transmembrane region" description="Helical" evidence="7">
    <location>
        <begin position="869"/>
        <end position="892"/>
    </location>
</feature>
<evidence type="ECO:0000256" key="6">
    <source>
        <dbReference type="SAM" id="Coils"/>
    </source>
</evidence>
<evidence type="ECO:0000256" key="7">
    <source>
        <dbReference type="SAM" id="Phobius"/>
    </source>
</evidence>
<feature type="transmembrane region" description="Helical" evidence="7">
    <location>
        <begin position="1274"/>
        <end position="1293"/>
    </location>
</feature>
<feature type="transmembrane region" description="Helical" evidence="7">
    <location>
        <begin position="1222"/>
        <end position="1241"/>
    </location>
</feature>
<dbReference type="EMBL" id="FLUN01000001">
    <property type="protein sequence ID" value="SBV99609.1"/>
    <property type="molecule type" value="Genomic_DNA"/>
</dbReference>
<sequence length="1351" mass="145722">MRKGVAFQKSTRRAVKSTAARFVSIVLISFLGAGVFAGLAAVSPNMRQVGDAYYDRQNVMDVRMLSTYGFTDADVAAIRETEGISGVMASFTVDAAGTVGDKDYTFRINGLPETGDPASPDYINQFNMVEGRWPEERGEAVIIRSSIGLKNITLGSTVALDERSNDALPDTLGRLEYTIVGVAESPYYLSFMQGNTAVGGGMINYVLYVPQENFIVDGYTDLYVTLRGAKEQNAFEGAYSDVVARPVERLEALADERETLRYDGFQSDLAEARQEYADADREADEKLADAKAELENGETELTDAKKKYADGLAEYAAQKADADRQLADARGKLNIGATELAEAKKKYADGLAEYAAQKADADRQLADAKAELEDGETELADAKQKYADGLAEYTAQKADADRQLADAKAKLDDAAAKIADGESQLAKKKREYASAKSDLSSARAQLSSGWAEYNTKAAALEEGKAALAENMGKLDAAQAEYDAGASAAEAATGMAMEEIEAALPAMKTQMDSLSQLAQLKAALDADPSNEQTQMMWQGALAAAGLDEAQAIAQISRLEALRAQYTQLAGLVLAKSTLAQSWAEYDAAAAQLTAGEAQLSAARQTLERGDAEVAAGSAQLRAAATKLSAAEDELAAAKSAYQDGLAEYADKKAEAETELAIAQAELAAAAAQISDGETKLSDGWKEYYDKKAEADTKLADAQAELTDAAGQLADGESELSDGWKEYDDKKAEADTKLADARAELNDAAAKIADGETELSDGRQEYEDKKLEASTELSDARQKIGDAEKKLSDLGTPKWYVLDRDMNESFVTYKGDTERMRDLATVFPAVFYLVAALVCLTTMTRMVDEDRTLIGTFKALGYSNVKIAGRYLSYAASASLLGSLGGIAFGFWLIPTIAWNAYGIIFALPEMTPAFYTGIGILSACMTVLVTTLFTGVAVRNSLRESPADLMRPKAPKSGKRVFLEHVKPVWSRLTFTQKVTVRNLGLNKKRLLMSIVGILGCTALVVTALGAKNAVRAIMDDQFGTIFHYQATIGFNGEEPSPELTGLLADGAYFEKSDQILHGSAEAALDEEGGDAYNVYVVSPRDAERLTDYITLYDPTAKTEFGFTGDSAVITEKLALNLNVGAGDTIWVKYLDGDGRHPVKVTAVTRNYAFNYVYLGERAYEAAFGEAPAYNQFLAVTAPGHTDDAVKEYLSQAPDLGAVSFTDDLMGNIRTSISSVNTIIWILIIAAGMLAFVVLYNLTNINVGERQRELATLKVLGFYNRETYGYIFRETAILSTVGCLAGLLAGVFLYRAVVTTVEPDMILLTRDLSWQGYLGAAALTALFTWIVNQCMKPRIKSIDMLESLKSVD</sequence>
<dbReference type="InterPro" id="IPR003838">
    <property type="entry name" value="ABC3_permease_C"/>
</dbReference>
<dbReference type="InterPro" id="IPR025857">
    <property type="entry name" value="MacB_PCD"/>
</dbReference>
<keyword evidence="5 7" id="KW-0472">Membrane</keyword>
<evidence type="ECO:0000313" key="10">
    <source>
        <dbReference type="EMBL" id="SBV99609.1"/>
    </source>
</evidence>
<comment type="subcellular location">
    <subcellularLocation>
        <location evidence="1">Cell membrane</location>
        <topology evidence="1">Multi-pass membrane protein</topology>
    </subcellularLocation>
</comment>
<gene>
    <name evidence="10" type="ORF">KL86CLO1_11229</name>
</gene>
<feature type="transmembrane region" description="Helical" evidence="7">
    <location>
        <begin position="912"/>
        <end position="937"/>
    </location>
</feature>
<feature type="transmembrane region" description="Helical" evidence="7">
    <location>
        <begin position="1313"/>
        <end position="1330"/>
    </location>
</feature>
<evidence type="ECO:0000259" key="9">
    <source>
        <dbReference type="Pfam" id="PF12704"/>
    </source>
</evidence>
<dbReference type="PANTHER" id="PTHR30287">
    <property type="entry name" value="MEMBRANE COMPONENT OF PREDICTED ABC SUPERFAMILY METABOLITE UPTAKE TRANSPORTER"/>
    <property type="match status" value="1"/>
</dbReference>
<keyword evidence="6" id="KW-0175">Coiled coil</keyword>
<dbReference type="GO" id="GO:0005886">
    <property type="term" value="C:plasma membrane"/>
    <property type="evidence" value="ECO:0007669"/>
    <property type="project" value="UniProtKB-SubCell"/>
</dbReference>
<name>A0A212JJI7_9FIRM</name>
<keyword evidence="4 7" id="KW-1133">Transmembrane helix</keyword>
<keyword evidence="3 7" id="KW-0812">Transmembrane</keyword>
<evidence type="ECO:0000256" key="4">
    <source>
        <dbReference type="ARBA" id="ARBA00022989"/>
    </source>
</evidence>
<organism evidence="10">
    <name type="scientific">uncultured Eubacteriales bacterium</name>
    <dbReference type="NCBI Taxonomy" id="172733"/>
    <lineage>
        <taxon>Bacteria</taxon>
        <taxon>Bacillati</taxon>
        <taxon>Bacillota</taxon>
        <taxon>Clostridia</taxon>
        <taxon>Eubacteriales</taxon>
        <taxon>environmental samples</taxon>
    </lineage>
</organism>
<protein>
    <submittedName>
        <fullName evidence="10">Putative Efflux ABC transporter, permease protein</fullName>
    </submittedName>
</protein>
<feature type="coiled-coil region" evidence="6">
    <location>
        <begin position="619"/>
        <end position="788"/>
    </location>
</feature>
<feature type="transmembrane region" description="Helical" evidence="7">
    <location>
        <begin position="21"/>
        <end position="42"/>
    </location>
</feature>
<feature type="domain" description="ABC3 transporter permease C-terminal" evidence="8">
    <location>
        <begin position="1225"/>
        <end position="1329"/>
    </location>
</feature>
<evidence type="ECO:0000256" key="5">
    <source>
        <dbReference type="ARBA" id="ARBA00023136"/>
    </source>
</evidence>
<dbReference type="Pfam" id="PF12704">
    <property type="entry name" value="MacB_PCD"/>
    <property type="match status" value="1"/>
</dbReference>
<dbReference type="PANTHER" id="PTHR30287:SF1">
    <property type="entry name" value="INNER MEMBRANE PROTEIN"/>
    <property type="match status" value="1"/>
</dbReference>
<evidence type="ECO:0000259" key="8">
    <source>
        <dbReference type="Pfam" id="PF02687"/>
    </source>
</evidence>
<dbReference type="Pfam" id="PF02687">
    <property type="entry name" value="FtsX"/>
    <property type="match status" value="2"/>
</dbReference>
<evidence type="ECO:0000256" key="2">
    <source>
        <dbReference type="ARBA" id="ARBA00022475"/>
    </source>
</evidence>
<feature type="transmembrane region" description="Helical" evidence="7">
    <location>
        <begin position="990"/>
        <end position="1010"/>
    </location>
</feature>
<proteinExistence type="predicted"/>